<gene>
    <name evidence="2" type="primary">FCR1_4</name>
    <name evidence="2" type="ORF">LTR82_017550</name>
</gene>
<evidence type="ECO:0000256" key="1">
    <source>
        <dbReference type="SAM" id="MobiDB-lite"/>
    </source>
</evidence>
<dbReference type="Proteomes" id="UP001168146">
    <property type="component" value="Unassembled WGS sequence"/>
</dbReference>
<feature type="compositionally biased region" description="Low complexity" evidence="1">
    <location>
        <begin position="144"/>
        <end position="156"/>
    </location>
</feature>
<evidence type="ECO:0000313" key="2">
    <source>
        <dbReference type="EMBL" id="KAK0303427.1"/>
    </source>
</evidence>
<evidence type="ECO:0000313" key="3">
    <source>
        <dbReference type="Proteomes" id="UP001168146"/>
    </source>
</evidence>
<name>A0AAN6F6C7_9PEZI</name>
<dbReference type="EMBL" id="JASUXU010000148">
    <property type="protein sequence ID" value="KAK0303427.1"/>
    <property type="molecule type" value="Genomic_DNA"/>
</dbReference>
<organism evidence="2 3">
    <name type="scientific">Friedmanniomyces endolithicus</name>
    <dbReference type="NCBI Taxonomy" id="329885"/>
    <lineage>
        <taxon>Eukaryota</taxon>
        <taxon>Fungi</taxon>
        <taxon>Dikarya</taxon>
        <taxon>Ascomycota</taxon>
        <taxon>Pezizomycotina</taxon>
        <taxon>Dothideomycetes</taxon>
        <taxon>Dothideomycetidae</taxon>
        <taxon>Mycosphaerellales</taxon>
        <taxon>Teratosphaeriaceae</taxon>
        <taxon>Friedmanniomyces</taxon>
    </lineage>
</organism>
<accession>A0AAN6F6C7</accession>
<sequence>MSTEKDERKKSHGKVYPKGYVDQLEQQQSQLVSALQETYRRLTAVQAWTGPALPEANGHPLTHDVLRALDLLESKSDGSGKTEVFEDDCQKLQSRLLADGAGYIQRCGSPSSDSNHSQRAHLQSTNHGPPPLSRPDFRDSFNFSSADSSPAAQSPVPRHRQKYAAAQRPQLPTPPLSSDPQFYQMD</sequence>
<protein>
    <submittedName>
        <fullName evidence="2">Fluconazole resistance protein 1</fullName>
    </submittedName>
</protein>
<feature type="compositionally biased region" description="Polar residues" evidence="1">
    <location>
        <begin position="108"/>
        <end position="127"/>
    </location>
</feature>
<comment type="caution">
    <text evidence="2">The sequence shown here is derived from an EMBL/GenBank/DDBJ whole genome shotgun (WGS) entry which is preliminary data.</text>
</comment>
<dbReference type="AlphaFoldDB" id="A0AAN6F6C7"/>
<reference evidence="2" key="1">
    <citation type="submission" date="2021-12" db="EMBL/GenBank/DDBJ databases">
        <title>Black yeast isolated from Biological Soil Crust.</title>
        <authorList>
            <person name="Kurbessoian T."/>
        </authorList>
    </citation>
    <scope>NUCLEOTIDE SEQUENCE</scope>
    <source>
        <strain evidence="2">CCFEE 5208</strain>
    </source>
</reference>
<proteinExistence type="predicted"/>
<feature type="region of interest" description="Disordered" evidence="1">
    <location>
        <begin position="1"/>
        <end position="20"/>
    </location>
</feature>
<feature type="region of interest" description="Disordered" evidence="1">
    <location>
        <begin position="103"/>
        <end position="186"/>
    </location>
</feature>